<accession>A0ABY8G0B5</accession>
<comment type="catalytic activity">
    <reaction evidence="6 8">
        <text>dCMP + ATP = dCDP + ADP</text>
        <dbReference type="Rhea" id="RHEA:25094"/>
        <dbReference type="ChEBI" id="CHEBI:30616"/>
        <dbReference type="ChEBI" id="CHEBI:57566"/>
        <dbReference type="ChEBI" id="CHEBI:58593"/>
        <dbReference type="ChEBI" id="CHEBI:456216"/>
        <dbReference type="EC" id="2.7.4.25"/>
    </reaction>
</comment>
<dbReference type="EMBL" id="CP121208">
    <property type="protein sequence ID" value="WFM84169.1"/>
    <property type="molecule type" value="Genomic_DNA"/>
</dbReference>
<keyword evidence="2 8" id="KW-0808">Transferase</keyword>
<evidence type="ECO:0000256" key="1">
    <source>
        <dbReference type="ARBA" id="ARBA00009427"/>
    </source>
</evidence>
<dbReference type="InterPro" id="IPR027417">
    <property type="entry name" value="P-loop_NTPase"/>
</dbReference>
<proteinExistence type="inferred from homology"/>
<comment type="similarity">
    <text evidence="1 8">Belongs to the cytidylate kinase family. Type 1 subfamily.</text>
</comment>
<keyword evidence="4 8" id="KW-0418">Kinase</keyword>
<feature type="binding site" evidence="8">
    <location>
        <begin position="7"/>
        <end position="15"/>
    </location>
    <ligand>
        <name>ATP</name>
        <dbReference type="ChEBI" id="CHEBI:30616"/>
    </ligand>
</feature>
<evidence type="ECO:0000256" key="2">
    <source>
        <dbReference type="ARBA" id="ARBA00022679"/>
    </source>
</evidence>
<dbReference type="Proteomes" id="UP001215216">
    <property type="component" value="Chromosome"/>
</dbReference>
<evidence type="ECO:0000256" key="8">
    <source>
        <dbReference type="HAMAP-Rule" id="MF_00238"/>
    </source>
</evidence>
<keyword evidence="11" id="KW-1185">Reference proteome</keyword>
<evidence type="ECO:0000256" key="7">
    <source>
        <dbReference type="ARBA" id="ARBA00048478"/>
    </source>
</evidence>
<evidence type="ECO:0000256" key="4">
    <source>
        <dbReference type="ARBA" id="ARBA00022777"/>
    </source>
</evidence>
<dbReference type="InterPro" id="IPR003136">
    <property type="entry name" value="Cytidylate_kin"/>
</dbReference>
<gene>
    <name evidence="8 10" type="primary">cmk</name>
    <name evidence="10" type="ORF">P7079_04155</name>
</gene>
<evidence type="ECO:0000256" key="5">
    <source>
        <dbReference type="ARBA" id="ARBA00022840"/>
    </source>
</evidence>
<dbReference type="EC" id="2.7.4.25" evidence="8"/>
<evidence type="ECO:0000256" key="3">
    <source>
        <dbReference type="ARBA" id="ARBA00022741"/>
    </source>
</evidence>
<dbReference type="RefSeq" id="WP_278013564.1">
    <property type="nucleotide sequence ID" value="NZ_CP121208.1"/>
</dbReference>
<evidence type="ECO:0000313" key="11">
    <source>
        <dbReference type="Proteomes" id="UP001215216"/>
    </source>
</evidence>
<comment type="catalytic activity">
    <reaction evidence="7 8">
        <text>CMP + ATP = CDP + ADP</text>
        <dbReference type="Rhea" id="RHEA:11600"/>
        <dbReference type="ChEBI" id="CHEBI:30616"/>
        <dbReference type="ChEBI" id="CHEBI:58069"/>
        <dbReference type="ChEBI" id="CHEBI:60377"/>
        <dbReference type="ChEBI" id="CHEBI:456216"/>
        <dbReference type="EC" id="2.7.4.25"/>
    </reaction>
</comment>
<keyword evidence="8" id="KW-0963">Cytoplasm</keyword>
<comment type="subcellular location">
    <subcellularLocation>
        <location evidence="8">Cytoplasm</location>
    </subcellularLocation>
</comment>
<dbReference type="NCBIfam" id="TIGR00017">
    <property type="entry name" value="cmk"/>
    <property type="match status" value="1"/>
</dbReference>
<organism evidence="10 11">
    <name type="scientific">Arcanobacterium canis</name>
    <dbReference type="NCBI Taxonomy" id="999183"/>
    <lineage>
        <taxon>Bacteria</taxon>
        <taxon>Bacillati</taxon>
        <taxon>Actinomycetota</taxon>
        <taxon>Actinomycetes</taxon>
        <taxon>Actinomycetales</taxon>
        <taxon>Actinomycetaceae</taxon>
        <taxon>Arcanobacterium</taxon>
    </lineage>
</organism>
<keyword evidence="5 8" id="KW-0067">ATP-binding</keyword>
<evidence type="ECO:0000256" key="6">
    <source>
        <dbReference type="ARBA" id="ARBA00047615"/>
    </source>
</evidence>
<protein>
    <recommendedName>
        <fullName evidence="8">Cytidylate kinase</fullName>
        <shortName evidence="8">CK</shortName>
        <ecNumber evidence="8">2.7.4.25</ecNumber>
    </recommendedName>
    <alternativeName>
        <fullName evidence="8">Cytidine monophosphate kinase</fullName>
        <shortName evidence="8">CMP kinase</shortName>
    </alternativeName>
</protein>
<feature type="domain" description="Cytidylate kinase" evidence="9">
    <location>
        <begin position="3"/>
        <end position="220"/>
    </location>
</feature>
<name>A0ABY8G0B5_9ACTO</name>
<reference evidence="10 11" key="1">
    <citation type="submission" date="2023-03" db="EMBL/GenBank/DDBJ databases">
        <title>Complete genome of Arcanobacterium canis strain DSM 25104 isolated in 2010 from a canine otitis externa in Germany.</title>
        <authorList>
            <person name="Borowiak M."/>
            <person name="Kreitlow A."/>
            <person name="Malorny B."/>
            <person name="Laemmler C."/>
            <person name="Prenger-Berninghoff E."/>
            <person name="Ploetz M."/>
            <person name="Abdulmawjood A."/>
        </authorList>
    </citation>
    <scope>NUCLEOTIDE SEQUENCE [LARGE SCALE GENOMIC DNA]</scope>
    <source>
        <strain evidence="10 11">DSM 25104</strain>
    </source>
</reference>
<sequence>MIIAIDGPSGSGKSTVSKMIADRNGLAYLDTGAMYRAAAWWAQECEIDLDDHDAVVESTQNMPFTPPLDPHNQTFVVHGHDITAAIREPSLSRVVSKVAVNLGVRDTLGKFQREIIAAEQIGGYSGGKGIVAEGRDITTVVAPDADVRILLTASEETRLARRAREVRGDASDAAIAATRAEVVDRDKADSTVSEFMYAADNVTTIDSSTLTIEQVVDAIQSLM</sequence>
<keyword evidence="3 8" id="KW-0547">Nucleotide-binding</keyword>
<dbReference type="CDD" id="cd02020">
    <property type="entry name" value="CMPK"/>
    <property type="match status" value="1"/>
</dbReference>
<evidence type="ECO:0000259" key="9">
    <source>
        <dbReference type="Pfam" id="PF02224"/>
    </source>
</evidence>
<dbReference type="InterPro" id="IPR011994">
    <property type="entry name" value="Cytidylate_kinase_dom"/>
</dbReference>
<dbReference type="SUPFAM" id="SSF52540">
    <property type="entry name" value="P-loop containing nucleoside triphosphate hydrolases"/>
    <property type="match status" value="1"/>
</dbReference>
<dbReference type="HAMAP" id="MF_00238">
    <property type="entry name" value="Cytidyl_kinase_type1"/>
    <property type="match status" value="1"/>
</dbReference>
<evidence type="ECO:0000313" key="10">
    <source>
        <dbReference type="EMBL" id="WFM84169.1"/>
    </source>
</evidence>
<dbReference type="Pfam" id="PF02224">
    <property type="entry name" value="Cytidylate_kin"/>
    <property type="match status" value="1"/>
</dbReference>
<dbReference type="GO" id="GO:0016301">
    <property type="term" value="F:kinase activity"/>
    <property type="evidence" value="ECO:0007669"/>
    <property type="project" value="UniProtKB-KW"/>
</dbReference>
<dbReference type="Gene3D" id="3.40.50.300">
    <property type="entry name" value="P-loop containing nucleotide triphosphate hydrolases"/>
    <property type="match status" value="1"/>
</dbReference>